<feature type="transmembrane region" description="Helical" evidence="2">
    <location>
        <begin position="153"/>
        <end position="170"/>
    </location>
</feature>
<comment type="similarity">
    <text evidence="1">Belongs to the multi antimicrobial extrusion (MATE) (TC 2.A.66.1) family.</text>
</comment>
<evidence type="ECO:0000313" key="3">
    <source>
        <dbReference type="EMBL" id="KAF3520995.1"/>
    </source>
</evidence>
<feature type="transmembrane region" description="Helical" evidence="2">
    <location>
        <begin position="12"/>
        <end position="32"/>
    </location>
</feature>
<comment type="caution">
    <text evidence="3">The sequence shown here is derived from an EMBL/GenBank/DDBJ whole genome shotgun (WGS) entry which is preliminary data.</text>
</comment>
<evidence type="ECO:0000256" key="2">
    <source>
        <dbReference type="SAM" id="Phobius"/>
    </source>
</evidence>
<protein>
    <recommendedName>
        <fullName evidence="5">Protein DETOXIFICATION</fullName>
    </recommendedName>
</protein>
<keyword evidence="2" id="KW-1133">Transmembrane helix</keyword>
<keyword evidence="2" id="KW-0812">Transmembrane</keyword>
<reference evidence="3 4" key="1">
    <citation type="journal article" date="2020" name="BMC Genomics">
        <title>Intraspecific diversification of the crop wild relative Brassica cretica Lam. using demographic model selection.</title>
        <authorList>
            <person name="Kioukis A."/>
            <person name="Michalopoulou V.A."/>
            <person name="Briers L."/>
            <person name="Pirintsos S."/>
            <person name="Studholme D.J."/>
            <person name="Pavlidis P."/>
            <person name="Sarris P.F."/>
        </authorList>
    </citation>
    <scope>NUCLEOTIDE SEQUENCE [LARGE SCALE GENOMIC DNA]</scope>
    <source>
        <strain evidence="4">cv. PFS-1207/04</strain>
    </source>
</reference>
<evidence type="ECO:0000256" key="1">
    <source>
        <dbReference type="ARBA" id="ARBA00010199"/>
    </source>
</evidence>
<keyword evidence="4" id="KW-1185">Reference proteome</keyword>
<feature type="transmembrane region" description="Helical" evidence="2">
    <location>
        <begin position="124"/>
        <end position="141"/>
    </location>
</feature>
<feature type="transmembrane region" description="Helical" evidence="2">
    <location>
        <begin position="228"/>
        <end position="247"/>
    </location>
</feature>
<dbReference type="PANTHER" id="PTHR11206">
    <property type="entry name" value="MULTIDRUG RESISTANCE PROTEIN"/>
    <property type="match status" value="1"/>
</dbReference>
<name>A0ABQ7B2Q5_BRACR</name>
<feature type="non-terminal residue" evidence="3">
    <location>
        <position position="1"/>
    </location>
</feature>
<feature type="transmembrane region" description="Helical" evidence="2">
    <location>
        <begin position="259"/>
        <end position="283"/>
    </location>
</feature>
<sequence>FLALNGGYPWYGFAVSSLVLVLLSSVGEALGLRSNAVPCLRFLHGDNLRECSEFRFRGLVCCLERFVEGDSVVIGVVECVWFLALNGGYPWYGFAVSPLVLVLFFSVGEALGLRTSAVMLCLEFWYLMVLVVVTGLLPNPLIPVDAISICMNIEGWTAMISIGFNAAISVRVSNELGGGNAYLAKFAVIVVSITSTLIGVVCMIVVLATKDSFPHLFTSSEAVAAETTRIAVLLAFTVLLNSLQPVLSGVAVGAGWQSLVAYVNLACYYIIGLPAGLVLGFTLNLGVQGIWGGMVAGICLQTLILIGIIYYTNWNKEAEQAESRVQRWGGTARE</sequence>
<gene>
    <name evidence="3" type="ORF">DY000_02058747</name>
</gene>
<dbReference type="Pfam" id="PF01554">
    <property type="entry name" value="MatE"/>
    <property type="match status" value="1"/>
</dbReference>
<evidence type="ECO:0000313" key="4">
    <source>
        <dbReference type="Proteomes" id="UP000266723"/>
    </source>
</evidence>
<accession>A0ABQ7B2Q5</accession>
<dbReference type="InterPro" id="IPR002528">
    <property type="entry name" value="MATE_fam"/>
</dbReference>
<proteinExistence type="inferred from homology"/>
<keyword evidence="2" id="KW-0472">Membrane</keyword>
<feature type="transmembrane region" description="Helical" evidence="2">
    <location>
        <begin position="91"/>
        <end position="112"/>
    </location>
</feature>
<evidence type="ECO:0008006" key="5">
    <source>
        <dbReference type="Google" id="ProtNLM"/>
    </source>
</evidence>
<feature type="transmembrane region" description="Helical" evidence="2">
    <location>
        <begin position="289"/>
        <end position="311"/>
    </location>
</feature>
<organism evidence="3 4">
    <name type="scientific">Brassica cretica</name>
    <name type="common">Mustard</name>
    <dbReference type="NCBI Taxonomy" id="69181"/>
    <lineage>
        <taxon>Eukaryota</taxon>
        <taxon>Viridiplantae</taxon>
        <taxon>Streptophyta</taxon>
        <taxon>Embryophyta</taxon>
        <taxon>Tracheophyta</taxon>
        <taxon>Spermatophyta</taxon>
        <taxon>Magnoliopsida</taxon>
        <taxon>eudicotyledons</taxon>
        <taxon>Gunneridae</taxon>
        <taxon>Pentapetalae</taxon>
        <taxon>rosids</taxon>
        <taxon>malvids</taxon>
        <taxon>Brassicales</taxon>
        <taxon>Brassicaceae</taxon>
        <taxon>Brassiceae</taxon>
        <taxon>Brassica</taxon>
    </lineage>
</organism>
<dbReference type="EMBL" id="QGKV02001556">
    <property type="protein sequence ID" value="KAF3520995.1"/>
    <property type="molecule type" value="Genomic_DNA"/>
</dbReference>
<dbReference type="Proteomes" id="UP000266723">
    <property type="component" value="Unassembled WGS sequence"/>
</dbReference>
<feature type="transmembrane region" description="Helical" evidence="2">
    <location>
        <begin position="182"/>
        <end position="208"/>
    </location>
</feature>